<evidence type="ECO:0000256" key="3">
    <source>
        <dbReference type="ARBA" id="ARBA00023136"/>
    </source>
</evidence>
<proteinExistence type="predicted"/>
<dbReference type="PROSITE" id="PS50850">
    <property type="entry name" value="MFS"/>
    <property type="match status" value="1"/>
</dbReference>
<dbReference type="Proteomes" id="UP000698028">
    <property type="component" value="Unassembled WGS sequence"/>
</dbReference>
<evidence type="ECO:0000256" key="4">
    <source>
        <dbReference type="SAM" id="Phobius"/>
    </source>
</evidence>
<feature type="transmembrane region" description="Helical" evidence="4">
    <location>
        <begin position="78"/>
        <end position="98"/>
    </location>
</feature>
<dbReference type="InterPro" id="IPR020846">
    <property type="entry name" value="MFS_dom"/>
</dbReference>
<keyword evidence="7" id="KW-1185">Reference proteome</keyword>
<dbReference type="InterPro" id="IPR011701">
    <property type="entry name" value="MFS"/>
</dbReference>
<name>A0ABS6V2T1_9SPHN</name>
<feature type="transmembrane region" description="Helical" evidence="4">
    <location>
        <begin position="309"/>
        <end position="335"/>
    </location>
</feature>
<feature type="transmembrane region" description="Helical" evidence="4">
    <location>
        <begin position="347"/>
        <end position="369"/>
    </location>
</feature>
<feature type="transmembrane region" description="Helical" evidence="4">
    <location>
        <begin position="7"/>
        <end position="29"/>
    </location>
</feature>
<feature type="transmembrane region" description="Helical" evidence="4">
    <location>
        <begin position="104"/>
        <end position="125"/>
    </location>
</feature>
<accession>A0ABS6V2T1</accession>
<gene>
    <name evidence="6" type="ORF">KTQ36_00750</name>
</gene>
<evidence type="ECO:0000256" key="2">
    <source>
        <dbReference type="ARBA" id="ARBA00022989"/>
    </source>
</evidence>
<organism evidence="6 7">
    <name type="scientific">Sphingomicrobium clamense</name>
    <dbReference type="NCBI Taxonomy" id="2851013"/>
    <lineage>
        <taxon>Bacteria</taxon>
        <taxon>Pseudomonadati</taxon>
        <taxon>Pseudomonadota</taxon>
        <taxon>Alphaproteobacteria</taxon>
        <taxon>Sphingomonadales</taxon>
        <taxon>Sphingomonadaceae</taxon>
        <taxon>Sphingomicrobium</taxon>
    </lineage>
</organism>
<feature type="transmembrane region" description="Helical" evidence="4">
    <location>
        <begin position="137"/>
        <end position="159"/>
    </location>
</feature>
<feature type="transmembrane region" description="Helical" evidence="4">
    <location>
        <begin position="375"/>
        <end position="397"/>
    </location>
</feature>
<reference evidence="6 7" key="1">
    <citation type="submission" date="2021-07" db="EMBL/GenBank/DDBJ databases">
        <title>The draft genome sequence of Sphingomicrobium sp. B8.</title>
        <authorList>
            <person name="Mu L."/>
        </authorList>
    </citation>
    <scope>NUCLEOTIDE SEQUENCE [LARGE SCALE GENOMIC DNA]</scope>
    <source>
        <strain evidence="6 7">B8</strain>
    </source>
</reference>
<evidence type="ECO:0000259" key="5">
    <source>
        <dbReference type="PROSITE" id="PS50850"/>
    </source>
</evidence>
<feature type="transmembrane region" description="Helical" evidence="4">
    <location>
        <begin position="210"/>
        <end position="233"/>
    </location>
</feature>
<keyword evidence="1 4" id="KW-0812">Transmembrane</keyword>
<feature type="transmembrane region" description="Helical" evidence="4">
    <location>
        <begin position="284"/>
        <end position="303"/>
    </location>
</feature>
<feature type="transmembrane region" description="Helical" evidence="4">
    <location>
        <begin position="165"/>
        <end position="189"/>
    </location>
</feature>
<dbReference type="Pfam" id="PF07690">
    <property type="entry name" value="MFS_1"/>
    <property type="match status" value="1"/>
</dbReference>
<dbReference type="RefSeq" id="WP_218631882.1">
    <property type="nucleotide sequence ID" value="NZ_JAHVAH010000001.1"/>
</dbReference>
<protein>
    <submittedName>
        <fullName evidence="6">MFS transporter</fullName>
    </submittedName>
</protein>
<keyword evidence="3 4" id="KW-0472">Membrane</keyword>
<comment type="caution">
    <text evidence="6">The sequence shown here is derived from an EMBL/GenBank/DDBJ whole genome shotgun (WGS) entry which is preliminary data.</text>
</comment>
<dbReference type="PANTHER" id="PTHR23528">
    <property type="match status" value="1"/>
</dbReference>
<evidence type="ECO:0000313" key="7">
    <source>
        <dbReference type="Proteomes" id="UP000698028"/>
    </source>
</evidence>
<feature type="transmembrane region" description="Helical" evidence="4">
    <location>
        <begin position="41"/>
        <end position="66"/>
    </location>
</feature>
<feature type="domain" description="Major facilitator superfamily (MFS) profile" evidence="5">
    <location>
        <begin position="1"/>
        <end position="401"/>
    </location>
</feature>
<sequence>MIGRFTPLYILANLGAHLGFLPLLVLLLPRRVEAIADGEPLVLLSQLLLLGGVTASLAHIASGAFSDRWIARHGNRRGPIAIGLALLVVSYVLFSQAFTVPSLALSMVCFQVSLNVMFAPLGALLTDHVPHERKGWIAGWLNMALPLAGLAIGLLGFISTQDARWPFLLLAGAIALAVLPLVSLWPRALPLVEAKAERAQLAASLLPRDFAFAWIARLAIQTGAAMILSYLYLYVDLVAGRSAVFPSQGASEGVATLSVIATIVSLAAGIIAGRLSDRSGRRKLPLIATSLAAGGALLLLAWAPDWRVILAGYAIFTAALTAFLSVDSALVAQLLAGHHRRGAMLGVMNLTNTLPAIIAPSVALLLAAVSFEAATLRMMLGAAAAGATIAAIAIAGIRSVR</sequence>
<dbReference type="EMBL" id="JAHVAH010000001">
    <property type="protein sequence ID" value="MBW0143826.1"/>
    <property type="molecule type" value="Genomic_DNA"/>
</dbReference>
<keyword evidence="2 4" id="KW-1133">Transmembrane helix</keyword>
<feature type="transmembrane region" description="Helical" evidence="4">
    <location>
        <begin position="253"/>
        <end position="272"/>
    </location>
</feature>
<dbReference type="PANTHER" id="PTHR23528:SF1">
    <property type="entry name" value="MAJOR FACILITATOR SUPERFAMILY (MFS) PROFILE DOMAIN-CONTAINING PROTEIN"/>
    <property type="match status" value="1"/>
</dbReference>
<evidence type="ECO:0000313" key="6">
    <source>
        <dbReference type="EMBL" id="MBW0143826.1"/>
    </source>
</evidence>
<evidence type="ECO:0000256" key="1">
    <source>
        <dbReference type="ARBA" id="ARBA00022692"/>
    </source>
</evidence>